<dbReference type="SUPFAM" id="SSF46579">
    <property type="entry name" value="Prefoldin"/>
    <property type="match status" value="1"/>
</dbReference>
<dbReference type="Proteomes" id="UP001152798">
    <property type="component" value="Chromosome 5"/>
</dbReference>
<keyword evidence="2" id="KW-0539">Nucleus</keyword>
<comment type="similarity">
    <text evidence="3">Belongs to the RNA polymerase II subunit 5-mediating protein family.</text>
</comment>
<dbReference type="GO" id="GO:0005634">
    <property type="term" value="C:nucleus"/>
    <property type="evidence" value="ECO:0007669"/>
    <property type="project" value="UniProtKB-SubCell"/>
</dbReference>
<feature type="region of interest" description="Disordered" evidence="5">
    <location>
        <begin position="263"/>
        <end position="285"/>
    </location>
</feature>
<dbReference type="GO" id="GO:0000122">
    <property type="term" value="P:negative regulation of transcription by RNA polymerase II"/>
    <property type="evidence" value="ECO:0007669"/>
    <property type="project" value="TreeGrafter"/>
</dbReference>
<dbReference type="EMBL" id="OV725081">
    <property type="protein sequence ID" value="CAH1403018.1"/>
    <property type="molecule type" value="Genomic_DNA"/>
</dbReference>
<dbReference type="NCBIfam" id="TIGR00293">
    <property type="entry name" value="prefoldin subunit alpha"/>
    <property type="match status" value="1"/>
</dbReference>
<evidence type="ECO:0000313" key="6">
    <source>
        <dbReference type="EMBL" id="CAH1403018.1"/>
    </source>
</evidence>
<dbReference type="InterPro" id="IPR052255">
    <property type="entry name" value="RNA_pol_II_subunit5-mediator"/>
</dbReference>
<dbReference type="Pfam" id="PF02996">
    <property type="entry name" value="Prefoldin"/>
    <property type="match status" value="1"/>
</dbReference>
<feature type="coiled-coil region" evidence="4">
    <location>
        <begin position="95"/>
        <end position="122"/>
    </location>
</feature>
<accession>A0A9P0HI90</accession>
<sequence length="328" mass="38154">MEHLLPEQQKETLFQAAYIKALIDNKKNLTQWKEYKEKYEEVIENLKFYNEKHQHSILLPVGSKAYVKGKLVHTNDVWVTLGCGWFLKTSTKKAVEICERRINSANELIEKWEKESALLENMRNFSKKRDAFESEDTKEVIEPYDEEKEKDWKLKHREKEKHYRQQLKELKEKTGSANINTEKDIWEHLEALELQEELEDELNRLGCDSESSSEDDDSSESSVSNDNTEEIQEPIENPIQINEISDSKPTSIIVSDTNIKSKKKSVTFNLAPDDTSSKNTPKESIINENNALQEAVSDTVYENVSKPSLSLNNNEPKRPISKFKMNRK</sequence>
<feature type="compositionally biased region" description="Low complexity" evidence="5">
    <location>
        <begin position="234"/>
        <end position="244"/>
    </location>
</feature>
<dbReference type="CDD" id="cd23159">
    <property type="entry name" value="Prefoldin_URI1"/>
    <property type="match status" value="1"/>
</dbReference>
<dbReference type="PANTHER" id="PTHR15111">
    <property type="entry name" value="RNA POLYMERASE II SUBUNIT 5-MEDIATING PROTEIN NNX3"/>
    <property type="match status" value="1"/>
</dbReference>
<organism evidence="6 7">
    <name type="scientific">Nezara viridula</name>
    <name type="common">Southern green stink bug</name>
    <name type="synonym">Cimex viridulus</name>
    <dbReference type="NCBI Taxonomy" id="85310"/>
    <lineage>
        <taxon>Eukaryota</taxon>
        <taxon>Metazoa</taxon>
        <taxon>Ecdysozoa</taxon>
        <taxon>Arthropoda</taxon>
        <taxon>Hexapoda</taxon>
        <taxon>Insecta</taxon>
        <taxon>Pterygota</taxon>
        <taxon>Neoptera</taxon>
        <taxon>Paraneoptera</taxon>
        <taxon>Hemiptera</taxon>
        <taxon>Heteroptera</taxon>
        <taxon>Panheteroptera</taxon>
        <taxon>Pentatomomorpha</taxon>
        <taxon>Pentatomoidea</taxon>
        <taxon>Pentatomidae</taxon>
        <taxon>Pentatominae</taxon>
        <taxon>Nezara</taxon>
    </lineage>
</organism>
<feature type="compositionally biased region" description="Polar residues" evidence="5">
    <location>
        <begin position="304"/>
        <end position="314"/>
    </location>
</feature>
<feature type="compositionally biased region" description="Basic residues" evidence="5">
    <location>
        <begin position="319"/>
        <end position="328"/>
    </location>
</feature>
<dbReference type="Gene3D" id="1.10.287.370">
    <property type="match status" value="1"/>
</dbReference>
<dbReference type="InterPro" id="IPR004127">
    <property type="entry name" value="Prefoldin_subunit_alpha"/>
</dbReference>
<dbReference type="GO" id="GO:0003714">
    <property type="term" value="F:transcription corepressor activity"/>
    <property type="evidence" value="ECO:0007669"/>
    <property type="project" value="TreeGrafter"/>
</dbReference>
<feature type="region of interest" description="Disordered" evidence="5">
    <location>
        <begin position="304"/>
        <end position="328"/>
    </location>
</feature>
<evidence type="ECO:0008006" key="8">
    <source>
        <dbReference type="Google" id="ProtNLM"/>
    </source>
</evidence>
<keyword evidence="7" id="KW-1185">Reference proteome</keyword>
<proteinExistence type="inferred from homology"/>
<dbReference type="AlphaFoldDB" id="A0A9P0HI90"/>
<keyword evidence="4" id="KW-0175">Coiled coil</keyword>
<dbReference type="InterPro" id="IPR009053">
    <property type="entry name" value="Prefoldin"/>
</dbReference>
<reference evidence="6" key="1">
    <citation type="submission" date="2022-01" db="EMBL/GenBank/DDBJ databases">
        <authorList>
            <person name="King R."/>
        </authorList>
    </citation>
    <scope>NUCLEOTIDE SEQUENCE</scope>
</reference>
<protein>
    <recommendedName>
        <fullName evidence="8">Unconventional prefoldin RPB5 interactor</fullName>
    </recommendedName>
</protein>
<name>A0A9P0HI90_NEZVI</name>
<dbReference type="GO" id="GO:0003682">
    <property type="term" value="F:chromatin binding"/>
    <property type="evidence" value="ECO:0007669"/>
    <property type="project" value="TreeGrafter"/>
</dbReference>
<evidence type="ECO:0000256" key="5">
    <source>
        <dbReference type="SAM" id="MobiDB-lite"/>
    </source>
</evidence>
<evidence type="ECO:0000256" key="2">
    <source>
        <dbReference type="ARBA" id="ARBA00023242"/>
    </source>
</evidence>
<dbReference type="GO" id="GO:0019212">
    <property type="term" value="F:phosphatase inhibitor activity"/>
    <property type="evidence" value="ECO:0007669"/>
    <property type="project" value="TreeGrafter"/>
</dbReference>
<dbReference type="PANTHER" id="PTHR15111:SF0">
    <property type="entry name" value="UNCONVENTIONAL PREFOLDIN RPB5 INTERACTOR 1"/>
    <property type="match status" value="1"/>
</dbReference>
<gene>
    <name evidence="6" type="ORF">NEZAVI_LOCUS11694</name>
</gene>
<dbReference type="OrthoDB" id="21413at2759"/>
<evidence type="ECO:0000313" key="7">
    <source>
        <dbReference type="Proteomes" id="UP001152798"/>
    </source>
</evidence>
<evidence type="ECO:0000256" key="3">
    <source>
        <dbReference type="ARBA" id="ARBA00038295"/>
    </source>
</evidence>
<comment type="subcellular location">
    <subcellularLocation>
        <location evidence="1">Nucleus</location>
    </subcellularLocation>
</comment>
<feature type="region of interest" description="Disordered" evidence="5">
    <location>
        <begin position="205"/>
        <end position="250"/>
    </location>
</feature>
<evidence type="ECO:0000256" key="1">
    <source>
        <dbReference type="ARBA" id="ARBA00004123"/>
    </source>
</evidence>
<evidence type="ECO:0000256" key="4">
    <source>
        <dbReference type="SAM" id="Coils"/>
    </source>
</evidence>